<dbReference type="Gene3D" id="1.10.1000.11">
    <property type="entry name" value="Arf Nucleotide-binding Site Opener,domain 2"/>
    <property type="match status" value="1"/>
</dbReference>
<reference evidence="3" key="1">
    <citation type="submission" date="2013-08" db="EMBL/GenBank/DDBJ databases">
        <title>Gene expansion shapes genome architecture in the human pathogen Lichtheimia corymbifera: an evolutionary genomics analysis in the ancient terrestrial Mucorales (Mucoromycotina).</title>
        <authorList>
            <person name="Schwartze V.U."/>
            <person name="Winter S."/>
            <person name="Shelest E."/>
            <person name="Marcet-Houben M."/>
            <person name="Horn F."/>
            <person name="Wehner S."/>
            <person name="Hoffmann K."/>
            <person name="Riege K."/>
            <person name="Sammeth M."/>
            <person name="Nowrousian M."/>
            <person name="Valiante V."/>
            <person name="Linde J."/>
            <person name="Jacobsen I.D."/>
            <person name="Marz M."/>
            <person name="Brakhage A.A."/>
            <person name="Gabaldon T."/>
            <person name="Bocker S."/>
            <person name="Voigt K."/>
        </authorList>
    </citation>
    <scope>NUCLEOTIDE SEQUENCE [LARGE SCALE GENOMIC DNA]</scope>
    <source>
        <strain evidence="3">FSU 9682</strain>
    </source>
</reference>
<feature type="compositionally biased region" description="Low complexity" evidence="1">
    <location>
        <begin position="126"/>
        <end position="145"/>
    </location>
</feature>
<dbReference type="OrthoDB" id="2157641at2759"/>
<comment type="caution">
    <text evidence="3">The sequence shown here is derived from an EMBL/GenBank/DDBJ whole genome shotgun (WGS) entry which is preliminary data.</text>
</comment>
<dbReference type="PROSITE" id="PS50190">
    <property type="entry name" value="SEC7"/>
    <property type="match status" value="1"/>
</dbReference>
<dbReference type="InterPro" id="IPR041681">
    <property type="entry name" value="PH_9"/>
</dbReference>
<feature type="region of interest" description="Disordered" evidence="1">
    <location>
        <begin position="189"/>
        <end position="221"/>
    </location>
</feature>
<feature type="compositionally biased region" description="Polar residues" evidence="1">
    <location>
        <begin position="1"/>
        <end position="13"/>
    </location>
</feature>
<protein>
    <recommendedName>
        <fullName evidence="2">SEC7 domain-containing protein</fullName>
    </recommendedName>
</protein>
<feature type="domain" description="SEC7" evidence="2">
    <location>
        <begin position="262"/>
        <end position="449"/>
    </location>
</feature>
<name>A0A068S6S2_9FUNG</name>
<feature type="region of interest" description="Disordered" evidence="1">
    <location>
        <begin position="515"/>
        <end position="577"/>
    </location>
</feature>
<dbReference type="VEuPathDB" id="FungiDB:LCOR_08938.1"/>
<dbReference type="InterPro" id="IPR001849">
    <property type="entry name" value="PH_domain"/>
</dbReference>
<sequence length="905" mass="101894">MIPNSRQLLTTDTRPVPNTHRFSFSHQSDYQRIDDEAAAMAQQQRKFSSRFLPDAKRKSRPKSLPVANNPIPRSNTNPLTRSLNALIQRFRRKPSTSKKSTAIPLPNPALHGVCNTTLHCHHHDGSSSSSISSSASGSISPSQSIFNGSNNNDDELPTTVKRNSMMSRCSNMTTGHSIYSTFPFNDIEEEEHDSEQWSPRTSLISSSTAQMQQQQHPSADDLHMQPECISHRQEMSDTTTNQNHPRMTADSNSLHNDKQHKETDSAIDIDSIREVAERLWDDDDTSICSLEERAECSSAYSSNECTTTTTSDRFRAQVLKHYMSRFDFTCQRLDVAFRTLCGKLYFKAEAQQMDRILGAFAYRYWECHANNMVHDIGPQKTFGSPGVYIPSSNDKALIPLFISDGVYAVAYAILLLNTDLHVAHQGKGGRHKMTQSKFVRNTMATLRGLGFPLPTTTTSISCFSLPVHFVSPSSSIQETSLRASESTVSTLTSSNMSCSTSSHISLWPLERSHSLTGSSSSVRHHPQESPSSSSPSRRRRWTYTLDPRSSASSSNKKQKHGNNNNRRRRKISVTPTQKAWMTEMEALLKDIYMSIKAHPIAQMSPAAAAMSSSTTTAPHETNINSSGGVKNSSLRKEGLLTRKHVMESRDKKARQRGWQLCRVVVQEGSMYLYSTSPSSLSCSSSFALNDNGQQRRRQRERPRTLSTITHSYYYRSFRSNSTQINLRHSLTTAMPYASGCGHQRPFVFCVKAADGAVWLFETLTSEAAHEWTQVCNYWAARLSKEPLDGAICNLDYGWATDNTAAMIHDWTPPPPPSTLSSRLSPSDQLVMLQRRITLLEQELDQHRTFKDRIYQRFAGSYYNASHRKKALDNWECKAQYLIQEVIKMHTYHDTLLLHHSSSSTT</sequence>
<dbReference type="PANTHER" id="PTHR10663:SF373">
    <property type="entry name" value="PH AND SEC7 DOMAIN-CONTAINING PROTEIN C11E3.11C"/>
    <property type="match status" value="1"/>
</dbReference>
<feature type="compositionally biased region" description="Basic residues" evidence="1">
    <location>
        <begin position="556"/>
        <end position="571"/>
    </location>
</feature>
<dbReference type="Gene3D" id="2.30.29.30">
    <property type="entry name" value="Pleckstrin-homology domain (PH domain)/Phosphotyrosine-binding domain (PTB)"/>
    <property type="match status" value="1"/>
</dbReference>
<dbReference type="Pfam" id="PF15410">
    <property type="entry name" value="PH_9"/>
    <property type="match status" value="1"/>
</dbReference>
<feature type="compositionally biased region" description="Polar residues" evidence="1">
    <location>
        <begin position="196"/>
        <end position="217"/>
    </location>
</feature>
<dbReference type="STRING" id="1263082.A0A068S6S2"/>
<dbReference type="PANTHER" id="PTHR10663">
    <property type="entry name" value="GUANYL-NUCLEOTIDE EXCHANGE FACTOR"/>
    <property type="match status" value="1"/>
</dbReference>
<feature type="region of interest" description="Disordered" evidence="1">
    <location>
        <begin position="1"/>
        <end position="22"/>
    </location>
</feature>
<evidence type="ECO:0000256" key="1">
    <source>
        <dbReference type="SAM" id="MobiDB-lite"/>
    </source>
</evidence>
<evidence type="ECO:0000313" key="3">
    <source>
        <dbReference type="EMBL" id="CDH58058.1"/>
    </source>
</evidence>
<dbReference type="SUPFAM" id="SSF48425">
    <property type="entry name" value="Sec7 domain"/>
    <property type="match status" value="1"/>
</dbReference>
<organism evidence="3 4">
    <name type="scientific">Lichtheimia corymbifera JMRC:FSU:9682</name>
    <dbReference type="NCBI Taxonomy" id="1263082"/>
    <lineage>
        <taxon>Eukaryota</taxon>
        <taxon>Fungi</taxon>
        <taxon>Fungi incertae sedis</taxon>
        <taxon>Mucoromycota</taxon>
        <taxon>Mucoromycotina</taxon>
        <taxon>Mucoromycetes</taxon>
        <taxon>Mucorales</taxon>
        <taxon>Lichtheimiaceae</taxon>
        <taxon>Lichtheimia</taxon>
    </lineage>
</organism>
<feature type="region of interest" description="Disordered" evidence="1">
    <location>
        <begin position="121"/>
        <end position="158"/>
    </location>
</feature>
<keyword evidence="4" id="KW-1185">Reference proteome</keyword>
<dbReference type="InterPro" id="IPR000904">
    <property type="entry name" value="Sec7_dom"/>
</dbReference>
<evidence type="ECO:0000259" key="2">
    <source>
        <dbReference type="PROSITE" id="PS50190"/>
    </source>
</evidence>
<dbReference type="InterPro" id="IPR023394">
    <property type="entry name" value="Sec7_C_sf"/>
</dbReference>
<feature type="compositionally biased region" description="Polar residues" evidence="1">
    <location>
        <begin position="236"/>
        <end position="254"/>
    </location>
</feature>
<feature type="compositionally biased region" description="Basic and acidic residues" evidence="1">
    <location>
        <begin position="255"/>
        <end position="264"/>
    </location>
</feature>
<dbReference type="Proteomes" id="UP000027586">
    <property type="component" value="Unassembled WGS sequence"/>
</dbReference>
<dbReference type="GO" id="GO:0032012">
    <property type="term" value="P:regulation of ARF protein signal transduction"/>
    <property type="evidence" value="ECO:0007669"/>
    <property type="project" value="InterPro"/>
</dbReference>
<evidence type="ECO:0000313" key="4">
    <source>
        <dbReference type="Proteomes" id="UP000027586"/>
    </source>
</evidence>
<accession>A0A068S6S2</accession>
<dbReference type="AlphaFoldDB" id="A0A068S6S2"/>
<dbReference type="InterPro" id="IPR011993">
    <property type="entry name" value="PH-like_dom_sf"/>
</dbReference>
<proteinExistence type="predicted"/>
<dbReference type="GO" id="GO:0005085">
    <property type="term" value="F:guanyl-nucleotide exchange factor activity"/>
    <property type="evidence" value="ECO:0007669"/>
    <property type="project" value="InterPro"/>
</dbReference>
<feature type="region of interest" description="Disordered" evidence="1">
    <location>
        <begin position="48"/>
        <end position="78"/>
    </location>
</feature>
<feature type="compositionally biased region" description="Polar residues" evidence="1">
    <location>
        <begin position="619"/>
        <end position="632"/>
    </location>
</feature>
<dbReference type="SUPFAM" id="SSF50729">
    <property type="entry name" value="PH domain-like"/>
    <property type="match status" value="1"/>
</dbReference>
<feature type="region of interest" description="Disordered" evidence="1">
    <location>
        <begin position="612"/>
        <end position="632"/>
    </location>
</feature>
<dbReference type="EMBL" id="CBTN010000052">
    <property type="protein sequence ID" value="CDH58058.1"/>
    <property type="molecule type" value="Genomic_DNA"/>
</dbReference>
<dbReference type="SMART" id="SM00222">
    <property type="entry name" value="Sec7"/>
    <property type="match status" value="1"/>
</dbReference>
<gene>
    <name evidence="3" type="ORF">LCOR_08938.1</name>
</gene>
<dbReference type="Pfam" id="PF01369">
    <property type="entry name" value="Sec7"/>
    <property type="match status" value="1"/>
</dbReference>
<dbReference type="SMART" id="SM00233">
    <property type="entry name" value="PH"/>
    <property type="match status" value="1"/>
</dbReference>
<dbReference type="InterPro" id="IPR035999">
    <property type="entry name" value="Sec7_dom_sf"/>
</dbReference>
<feature type="region of interest" description="Disordered" evidence="1">
    <location>
        <begin position="233"/>
        <end position="264"/>
    </location>
</feature>